<dbReference type="SUPFAM" id="SSF57756">
    <property type="entry name" value="Retrovirus zinc finger-like domains"/>
    <property type="match status" value="1"/>
</dbReference>
<dbReference type="Proteomes" id="UP000515135">
    <property type="component" value="Unplaced"/>
</dbReference>
<feature type="compositionally biased region" description="Acidic residues" evidence="2">
    <location>
        <begin position="18"/>
        <end position="37"/>
    </location>
</feature>
<keyword evidence="1" id="KW-0862">Zinc</keyword>
<reference evidence="5" key="1">
    <citation type="submission" date="2025-08" db="UniProtKB">
        <authorList>
            <consortium name="RefSeq"/>
        </authorList>
    </citation>
    <scope>IDENTIFICATION</scope>
    <source>
        <tissue evidence="5">Gonad</tissue>
    </source>
</reference>
<dbReference type="GO" id="GO:0008270">
    <property type="term" value="F:zinc ion binding"/>
    <property type="evidence" value="ECO:0007669"/>
    <property type="project" value="UniProtKB-KW"/>
</dbReference>
<proteinExistence type="predicted"/>
<dbReference type="SMART" id="SM00343">
    <property type="entry name" value="ZnF_C2HC"/>
    <property type="match status" value="1"/>
</dbReference>
<keyword evidence="4" id="KW-1185">Reference proteome</keyword>
<dbReference type="KEGG" id="bbel:109466042"/>
<dbReference type="PROSITE" id="PS50158">
    <property type="entry name" value="ZF_CCHC"/>
    <property type="match status" value="1"/>
</dbReference>
<dbReference type="InterPro" id="IPR001878">
    <property type="entry name" value="Znf_CCHC"/>
</dbReference>
<sequence length="340" mass="38903">MSTQGPELEESLGSLQIGEDDEESEDSSDEGSEDSSDEEAKLPDSPWRGLYYGDDIKRMISHTLKGWCSHDPKPKIYIVTPFIDEEGLKMVKRAIGSHQMALYTREEQKQYNKIIKLKTIMTGIVSRENFAQLRVGIHEIEDQKHYYHCKFVAAEFPDRVEILMTSANLTSTHFMREQIDSVQQYDVTPEDFEEIYLQKLKKHSHDYEWASTETASGEDKREQQKKRAPYAPTRQGECYSCGEHGHYVKECPKADCNRGGEKVQLENQQNGAPPSPQQSRMPYRSYQNRMPSRAPLNWRPSQGPVLNRHTVGRWPPPNHSDQKVGPSQPTKPGAVPARVP</sequence>
<dbReference type="Gene3D" id="3.30.870.10">
    <property type="entry name" value="Endonuclease Chain A"/>
    <property type="match status" value="1"/>
</dbReference>
<feature type="domain" description="CCHC-type" evidence="3">
    <location>
        <begin position="238"/>
        <end position="253"/>
    </location>
</feature>
<feature type="region of interest" description="Disordered" evidence="2">
    <location>
        <begin position="207"/>
        <end position="235"/>
    </location>
</feature>
<organism evidence="4 5">
    <name type="scientific">Branchiostoma belcheri</name>
    <name type="common">Amphioxus</name>
    <dbReference type="NCBI Taxonomy" id="7741"/>
    <lineage>
        <taxon>Eukaryota</taxon>
        <taxon>Metazoa</taxon>
        <taxon>Chordata</taxon>
        <taxon>Cephalochordata</taxon>
        <taxon>Leptocardii</taxon>
        <taxon>Amphioxiformes</taxon>
        <taxon>Branchiostomatidae</taxon>
        <taxon>Branchiostoma</taxon>
    </lineage>
</organism>
<dbReference type="GeneID" id="109466042"/>
<keyword evidence="1" id="KW-0479">Metal-binding</keyword>
<dbReference type="OrthoDB" id="6285499at2759"/>
<evidence type="ECO:0000313" key="4">
    <source>
        <dbReference type="Proteomes" id="UP000515135"/>
    </source>
</evidence>
<evidence type="ECO:0000256" key="2">
    <source>
        <dbReference type="SAM" id="MobiDB-lite"/>
    </source>
</evidence>
<feature type="region of interest" description="Disordered" evidence="2">
    <location>
        <begin position="262"/>
        <end position="340"/>
    </location>
</feature>
<evidence type="ECO:0000259" key="3">
    <source>
        <dbReference type="PROSITE" id="PS50158"/>
    </source>
</evidence>
<name>A0A6P4YKB1_BRABE</name>
<dbReference type="GO" id="GO:0003676">
    <property type="term" value="F:nucleic acid binding"/>
    <property type="evidence" value="ECO:0007669"/>
    <property type="project" value="InterPro"/>
</dbReference>
<protein>
    <submittedName>
        <fullName evidence="5">Uncharacterized protein LOC109466042</fullName>
    </submittedName>
</protein>
<dbReference type="RefSeq" id="XP_019619137.1">
    <property type="nucleotide sequence ID" value="XM_019763578.1"/>
</dbReference>
<keyword evidence="1" id="KW-0863">Zinc-finger</keyword>
<feature type="region of interest" description="Disordered" evidence="2">
    <location>
        <begin position="1"/>
        <end position="46"/>
    </location>
</feature>
<evidence type="ECO:0000256" key="1">
    <source>
        <dbReference type="PROSITE-ProRule" id="PRU00047"/>
    </source>
</evidence>
<dbReference type="Pfam" id="PF00098">
    <property type="entry name" value="zf-CCHC"/>
    <property type="match status" value="1"/>
</dbReference>
<accession>A0A6P4YKB1</accession>
<dbReference type="AlphaFoldDB" id="A0A6P4YKB1"/>
<dbReference type="InterPro" id="IPR036875">
    <property type="entry name" value="Znf_CCHC_sf"/>
</dbReference>
<dbReference type="Gene3D" id="4.10.60.10">
    <property type="entry name" value="Zinc finger, CCHC-type"/>
    <property type="match status" value="1"/>
</dbReference>
<feature type="compositionally biased region" description="Polar residues" evidence="2">
    <location>
        <begin position="265"/>
        <end position="290"/>
    </location>
</feature>
<gene>
    <name evidence="5" type="primary">LOC109466042</name>
</gene>
<evidence type="ECO:0000313" key="5">
    <source>
        <dbReference type="RefSeq" id="XP_019619137.1"/>
    </source>
</evidence>